<organism evidence="2">
    <name type="scientific">Setaria italica</name>
    <name type="common">Foxtail millet</name>
    <name type="synonym">Panicum italicum</name>
    <dbReference type="NCBI Taxonomy" id="4555"/>
    <lineage>
        <taxon>Eukaryota</taxon>
        <taxon>Viridiplantae</taxon>
        <taxon>Streptophyta</taxon>
        <taxon>Embryophyta</taxon>
        <taxon>Tracheophyta</taxon>
        <taxon>Spermatophyta</taxon>
        <taxon>Magnoliopsida</taxon>
        <taxon>Liliopsida</taxon>
        <taxon>Poales</taxon>
        <taxon>Poaceae</taxon>
        <taxon>PACMAD clade</taxon>
        <taxon>Panicoideae</taxon>
        <taxon>Panicodae</taxon>
        <taxon>Paniceae</taxon>
        <taxon>Cenchrinae</taxon>
        <taxon>Setaria</taxon>
    </lineage>
</organism>
<dbReference type="AlphaFoldDB" id="A0A368QAB7"/>
<accession>A0A368QAB7</accession>
<reference evidence="2" key="2">
    <citation type="submission" date="2015-07" db="EMBL/GenBank/DDBJ databases">
        <authorList>
            <person name="Noorani M."/>
        </authorList>
    </citation>
    <scope>NUCLEOTIDE SEQUENCE</scope>
    <source>
        <strain evidence="2">Yugu1</strain>
    </source>
</reference>
<evidence type="ECO:0000256" key="1">
    <source>
        <dbReference type="SAM" id="Phobius"/>
    </source>
</evidence>
<evidence type="ECO:0000313" key="2">
    <source>
        <dbReference type="EMBL" id="RCV14947.1"/>
    </source>
</evidence>
<dbReference type="STRING" id="4555.A0A368QAB7"/>
<sequence>MYRRRQGRRAATPLGLDRRLLKWNEFLSHIPLESTASKCHYLVGRPPGAFAGRRRRTCDSPKLGPPLSPARRCSPVEALPRGTWRRRGRRRACRRGWWLMLVGSLRLASVWFGFFKMWALRVAVFSQTERMSIVWMLLQWNSHGDQSGCHAVKQS</sequence>
<keyword evidence="1" id="KW-1133">Transmembrane helix</keyword>
<keyword evidence="1" id="KW-0472">Membrane</keyword>
<protein>
    <submittedName>
        <fullName evidence="2">Uncharacterized protein</fullName>
    </submittedName>
</protein>
<dbReference type="EMBL" id="CM003530">
    <property type="protein sequence ID" value="RCV14947.1"/>
    <property type="molecule type" value="Genomic_DNA"/>
</dbReference>
<keyword evidence="1" id="KW-0812">Transmembrane</keyword>
<name>A0A368QAB7_SETIT</name>
<proteinExistence type="predicted"/>
<feature type="transmembrane region" description="Helical" evidence="1">
    <location>
        <begin position="96"/>
        <end position="115"/>
    </location>
</feature>
<gene>
    <name evidence="2" type="ORF">SETIT_3G019400v2</name>
</gene>
<dbReference type="OrthoDB" id="6485510at2759"/>
<reference evidence="2" key="1">
    <citation type="journal article" date="2012" name="Nat. Biotechnol.">
        <title>Reference genome sequence of the model plant Setaria.</title>
        <authorList>
            <person name="Bennetzen J.L."/>
            <person name="Schmutz J."/>
            <person name="Wang H."/>
            <person name="Percifield R."/>
            <person name="Hawkins J."/>
            <person name="Pontaroli A.C."/>
            <person name="Estep M."/>
            <person name="Feng L."/>
            <person name="Vaughn J.N."/>
            <person name="Grimwood J."/>
            <person name="Jenkins J."/>
            <person name="Barry K."/>
            <person name="Lindquist E."/>
            <person name="Hellsten U."/>
            <person name="Deshpande S."/>
            <person name="Wang X."/>
            <person name="Wu X."/>
            <person name="Mitros T."/>
            <person name="Triplett J."/>
            <person name="Yang X."/>
            <person name="Ye C.Y."/>
            <person name="Mauro-Herrera M."/>
            <person name="Wang L."/>
            <person name="Li P."/>
            <person name="Sharma M."/>
            <person name="Sharma R."/>
            <person name="Ronald P.C."/>
            <person name="Panaud O."/>
            <person name="Kellogg E.A."/>
            <person name="Brutnell T.P."/>
            <person name="Doust A.N."/>
            <person name="Tuskan G.A."/>
            <person name="Rokhsar D."/>
            <person name="Devos K.M."/>
        </authorList>
    </citation>
    <scope>NUCLEOTIDE SEQUENCE [LARGE SCALE GENOMIC DNA]</scope>
    <source>
        <strain evidence="2">Yugu1</strain>
    </source>
</reference>